<dbReference type="OrthoDB" id="9804312at2"/>
<name>A0A3E3IV97_9FIRM</name>
<feature type="domain" description="Tellurite resistance methyltransferase TehB-like" evidence="1">
    <location>
        <begin position="54"/>
        <end position="106"/>
    </location>
</feature>
<evidence type="ECO:0000313" key="3">
    <source>
        <dbReference type="Proteomes" id="UP000261166"/>
    </source>
</evidence>
<accession>A0A3E3IV97</accession>
<dbReference type="SUPFAM" id="SSF53335">
    <property type="entry name" value="S-adenosyl-L-methionine-dependent methyltransferases"/>
    <property type="match status" value="1"/>
</dbReference>
<keyword evidence="2" id="KW-0489">Methyltransferase</keyword>
<dbReference type="Gene3D" id="3.40.50.150">
    <property type="entry name" value="Vaccinia Virus protein VP39"/>
    <property type="match status" value="1"/>
</dbReference>
<dbReference type="CDD" id="cd02440">
    <property type="entry name" value="AdoMet_MTases"/>
    <property type="match status" value="1"/>
</dbReference>
<evidence type="ECO:0000259" key="1">
    <source>
        <dbReference type="Pfam" id="PF03848"/>
    </source>
</evidence>
<organism evidence="2 3">
    <name type="scientific">Eisenbergiella massiliensis</name>
    <dbReference type="NCBI Taxonomy" id="1720294"/>
    <lineage>
        <taxon>Bacteria</taxon>
        <taxon>Bacillati</taxon>
        <taxon>Bacillota</taxon>
        <taxon>Clostridia</taxon>
        <taxon>Lachnospirales</taxon>
        <taxon>Lachnospiraceae</taxon>
        <taxon>Eisenbergiella</taxon>
    </lineage>
</organism>
<dbReference type="EMBL" id="QVLU01000013">
    <property type="protein sequence ID" value="RGE70861.1"/>
    <property type="molecule type" value="Genomic_DNA"/>
</dbReference>
<gene>
    <name evidence="2" type="ORF">DWY69_15135</name>
</gene>
<protein>
    <submittedName>
        <fullName evidence="2">Class I SAM-dependent methyltransferase</fullName>
    </submittedName>
</protein>
<sequence>MTGPCNPIILFVIFIRRPKLEVPFWEETYKDDTVFTFGNQPNQSITAIENLLDKSGRVLDVGCGDGKNSLYLAKQGFRNIDAFDLSVNAIEKLRRLAVAHSLEINAWTGNLCSCLRTRCLPLLILHLLLSVWQMTAKSGSCMRIGRLLISGRMFLKTSTPMFPGICMPLTKLLPAG</sequence>
<comment type="caution">
    <text evidence="2">The sequence shown here is derived from an EMBL/GenBank/DDBJ whole genome shotgun (WGS) entry which is preliminary data.</text>
</comment>
<dbReference type="InterPro" id="IPR015985">
    <property type="entry name" value="TehB-like_dom"/>
</dbReference>
<dbReference type="GO" id="GO:0032259">
    <property type="term" value="P:methylation"/>
    <property type="evidence" value="ECO:0007669"/>
    <property type="project" value="UniProtKB-KW"/>
</dbReference>
<reference evidence="2 3" key="1">
    <citation type="submission" date="2018-08" db="EMBL/GenBank/DDBJ databases">
        <title>A genome reference for cultivated species of the human gut microbiota.</title>
        <authorList>
            <person name="Zou Y."/>
            <person name="Xue W."/>
            <person name="Luo G."/>
        </authorList>
    </citation>
    <scope>NUCLEOTIDE SEQUENCE [LARGE SCALE GENOMIC DNA]</scope>
    <source>
        <strain evidence="2 3">AF26-4BH</strain>
    </source>
</reference>
<dbReference type="GO" id="GO:0008168">
    <property type="term" value="F:methyltransferase activity"/>
    <property type="evidence" value="ECO:0007669"/>
    <property type="project" value="UniProtKB-KW"/>
</dbReference>
<evidence type="ECO:0000313" key="2">
    <source>
        <dbReference type="EMBL" id="RGE70861.1"/>
    </source>
</evidence>
<dbReference type="Pfam" id="PF03848">
    <property type="entry name" value="TehB"/>
    <property type="match status" value="1"/>
</dbReference>
<keyword evidence="2" id="KW-0808">Transferase</keyword>
<dbReference type="InterPro" id="IPR029063">
    <property type="entry name" value="SAM-dependent_MTases_sf"/>
</dbReference>
<dbReference type="Proteomes" id="UP000261166">
    <property type="component" value="Unassembled WGS sequence"/>
</dbReference>
<proteinExistence type="predicted"/>
<dbReference type="AlphaFoldDB" id="A0A3E3IV97"/>